<dbReference type="Proteomes" id="UP000618319">
    <property type="component" value="Unassembled WGS sequence"/>
</dbReference>
<name>A0ABR9TAZ2_9SPHI</name>
<protein>
    <submittedName>
        <fullName evidence="1">Acylneuraminate cytidylyltransferase family protein</fullName>
    </submittedName>
</protein>
<organism evidence="1 2">
    <name type="scientific">Sphingobacterium pedocola</name>
    <dbReference type="NCBI Taxonomy" id="2082722"/>
    <lineage>
        <taxon>Bacteria</taxon>
        <taxon>Pseudomonadati</taxon>
        <taxon>Bacteroidota</taxon>
        <taxon>Sphingobacteriia</taxon>
        <taxon>Sphingobacteriales</taxon>
        <taxon>Sphingobacteriaceae</taxon>
        <taxon>Sphingobacterium</taxon>
    </lineage>
</organism>
<dbReference type="InterPro" id="IPR003329">
    <property type="entry name" value="Cytidylyl_trans"/>
</dbReference>
<dbReference type="RefSeq" id="WP_196939963.1">
    <property type="nucleotide sequence ID" value="NZ_MU158690.1"/>
</dbReference>
<dbReference type="Gene3D" id="3.90.550.10">
    <property type="entry name" value="Spore Coat Polysaccharide Biosynthesis Protein SpsA, Chain A"/>
    <property type="match status" value="1"/>
</dbReference>
<dbReference type="PANTHER" id="PTHR21485:SF6">
    <property type="entry name" value="N-ACYLNEURAMINATE CYTIDYLYLTRANSFERASE-RELATED"/>
    <property type="match status" value="1"/>
</dbReference>
<dbReference type="CDD" id="cd02513">
    <property type="entry name" value="CMP-NeuAc_Synthase"/>
    <property type="match status" value="1"/>
</dbReference>
<gene>
    <name evidence="1" type="ORF">C4F40_15075</name>
</gene>
<sequence length="241" mass="27617">MNILITLCARGGSKGIPRKNIKELNGRPLIDYSIQFAKEIKAHYTNVIIELSTDDQEIRDVADQLGLSTQYIRPAHLASDTAGKVDVIRDVVKYAENIYKVKFDYILDLDVSSPLRTVSDVIEAFKIMTNDSEALTLFSVNKANKNPYFNMVEVNEDGYYSLSKIRDTTTLSRQAAPEVFELNASFYIYSRAYFDSSWKGVVTDKSIVYNMFHICFDLDHPIDFEFMDFLLKNDKLPFELI</sequence>
<reference evidence="1 2" key="1">
    <citation type="submission" date="2018-02" db="EMBL/GenBank/DDBJ databases">
        <title>Sphingobacterium KA21.</title>
        <authorList>
            <person name="Vasarhelyi B.M."/>
            <person name="Deshmukh S."/>
            <person name="Balint B."/>
            <person name="Kukolya J."/>
        </authorList>
    </citation>
    <scope>NUCLEOTIDE SEQUENCE [LARGE SCALE GENOMIC DNA]</scope>
    <source>
        <strain evidence="1 2">Ka21</strain>
    </source>
</reference>
<dbReference type="Pfam" id="PF02348">
    <property type="entry name" value="CTP_transf_3"/>
    <property type="match status" value="1"/>
</dbReference>
<dbReference type="PANTHER" id="PTHR21485">
    <property type="entry name" value="HAD SUPERFAMILY MEMBERS CMAS AND KDSC"/>
    <property type="match status" value="1"/>
</dbReference>
<keyword evidence="1" id="KW-0808">Transferase</keyword>
<evidence type="ECO:0000313" key="1">
    <source>
        <dbReference type="EMBL" id="MBE8722049.1"/>
    </source>
</evidence>
<proteinExistence type="predicted"/>
<keyword evidence="1" id="KW-0548">Nucleotidyltransferase</keyword>
<dbReference type="InterPro" id="IPR050793">
    <property type="entry name" value="CMP-NeuNAc_synthase"/>
</dbReference>
<dbReference type="SUPFAM" id="SSF53448">
    <property type="entry name" value="Nucleotide-diphospho-sugar transferases"/>
    <property type="match status" value="1"/>
</dbReference>
<dbReference type="EMBL" id="PSKQ01000022">
    <property type="protein sequence ID" value="MBE8722049.1"/>
    <property type="molecule type" value="Genomic_DNA"/>
</dbReference>
<keyword evidence="2" id="KW-1185">Reference proteome</keyword>
<evidence type="ECO:0000313" key="2">
    <source>
        <dbReference type="Proteomes" id="UP000618319"/>
    </source>
</evidence>
<dbReference type="InterPro" id="IPR029044">
    <property type="entry name" value="Nucleotide-diphossugar_trans"/>
</dbReference>
<comment type="caution">
    <text evidence="1">The sequence shown here is derived from an EMBL/GenBank/DDBJ whole genome shotgun (WGS) entry which is preliminary data.</text>
</comment>
<accession>A0ABR9TAZ2</accession>
<dbReference type="GO" id="GO:0016779">
    <property type="term" value="F:nucleotidyltransferase activity"/>
    <property type="evidence" value="ECO:0007669"/>
    <property type="project" value="UniProtKB-KW"/>
</dbReference>